<comment type="cofactor">
    <cofactor evidence="6">
        <name>FAD</name>
        <dbReference type="ChEBI" id="CHEBI:57692"/>
    </cofactor>
</comment>
<dbReference type="InterPro" id="IPR016167">
    <property type="entry name" value="FAD-bd_PCMH_sub1"/>
</dbReference>
<dbReference type="RefSeq" id="WP_125018129.1">
    <property type="nucleotide sequence ID" value="NZ_QWEZ01000002.1"/>
</dbReference>
<dbReference type="EMBL" id="QWEZ01000002">
    <property type="protein sequence ID" value="RRJ83431.1"/>
    <property type="molecule type" value="Genomic_DNA"/>
</dbReference>
<proteinExistence type="inferred from homology"/>
<dbReference type="PANTHER" id="PTHR46568:SF1">
    <property type="entry name" value="ALKYLDIHYDROXYACETONEPHOSPHATE SYNTHASE, PEROXISOMAL"/>
    <property type="match status" value="1"/>
</dbReference>
<keyword evidence="2" id="KW-0285">Flavoprotein</keyword>
<feature type="site" description="Important for enzyme activity" evidence="7">
    <location>
        <position position="318"/>
    </location>
</feature>
<dbReference type="SUPFAM" id="SSF56176">
    <property type="entry name" value="FAD-binding/transporter-associated domain-like"/>
    <property type="match status" value="1"/>
</dbReference>
<comment type="similarity">
    <text evidence="1">Belongs to the FAD-binding oxidoreductase/transferase type 4 family.</text>
</comment>
<dbReference type="GO" id="GO:0008610">
    <property type="term" value="P:lipid biosynthetic process"/>
    <property type="evidence" value="ECO:0007669"/>
    <property type="project" value="InterPro"/>
</dbReference>
<dbReference type="InterPro" id="IPR025650">
    <property type="entry name" value="Alkyl-DHAP_Synthase"/>
</dbReference>
<evidence type="ECO:0000256" key="2">
    <source>
        <dbReference type="ARBA" id="ARBA00022630"/>
    </source>
</evidence>
<protein>
    <submittedName>
        <fullName evidence="9">FAD-binding oxidoreductase</fullName>
    </submittedName>
</protein>
<reference evidence="9 10" key="2">
    <citation type="submission" date="2018-12" db="EMBL/GenBank/DDBJ databases">
        <title>Simiduia agarivorans gen. nov., sp. nov., a marine, agarolytic bacterium isolated from shallow coastal water from Keelung, Taiwan.</title>
        <authorList>
            <person name="Shieh W.Y."/>
        </authorList>
    </citation>
    <scope>NUCLEOTIDE SEQUENCE [LARGE SCALE GENOMIC DNA]</scope>
    <source>
        <strain evidence="9 10">GTF-13</strain>
    </source>
</reference>
<evidence type="ECO:0000256" key="5">
    <source>
        <dbReference type="PIRSR" id="PIRSR625650-2"/>
    </source>
</evidence>
<comment type="caution">
    <text evidence="9">The sequence shown here is derived from an EMBL/GenBank/DDBJ whole genome shotgun (WGS) entry which is preliminary data.</text>
</comment>
<dbReference type="Proteomes" id="UP000280792">
    <property type="component" value="Unassembled WGS sequence"/>
</dbReference>
<dbReference type="Gene3D" id="3.30.43.10">
    <property type="entry name" value="Uridine Diphospho-n-acetylenolpyruvylglucosamine Reductase, domain 2"/>
    <property type="match status" value="1"/>
</dbReference>
<keyword evidence="3 6" id="KW-0274">FAD</keyword>
<feature type="binding site" evidence="5">
    <location>
        <position position="399"/>
    </location>
    <ligand>
        <name>substrate</name>
    </ligand>
</feature>
<dbReference type="Pfam" id="PF01565">
    <property type="entry name" value="FAD_binding_4"/>
    <property type="match status" value="1"/>
</dbReference>
<evidence type="ECO:0000256" key="4">
    <source>
        <dbReference type="PIRSR" id="PIRSR625650-1"/>
    </source>
</evidence>
<evidence type="ECO:0000256" key="1">
    <source>
        <dbReference type="ARBA" id="ARBA00008000"/>
    </source>
</evidence>
<dbReference type="PROSITE" id="PS51387">
    <property type="entry name" value="FAD_PCMH"/>
    <property type="match status" value="1"/>
</dbReference>
<feature type="active site" description="Proton donor/acceptor" evidence="4">
    <location>
        <position position="461"/>
    </location>
</feature>
<dbReference type="InterPro" id="IPR016169">
    <property type="entry name" value="FAD-bd_PCMH_sub2"/>
</dbReference>
<dbReference type="InterPro" id="IPR036318">
    <property type="entry name" value="FAD-bd_PCMH-like_sf"/>
</dbReference>
<evidence type="ECO:0000256" key="7">
    <source>
        <dbReference type="PIRSR" id="PIRSR625650-4"/>
    </source>
</evidence>
<feature type="binding site" evidence="6">
    <location>
        <begin position="267"/>
        <end position="273"/>
    </location>
    <ligand>
        <name>FAD</name>
        <dbReference type="ChEBI" id="CHEBI:57692"/>
    </ligand>
</feature>
<dbReference type="InterPro" id="IPR016164">
    <property type="entry name" value="FAD-linked_Oxase-like_C"/>
</dbReference>
<evidence type="ECO:0000259" key="8">
    <source>
        <dbReference type="PROSITE" id="PS51387"/>
    </source>
</evidence>
<dbReference type="GO" id="GO:0071949">
    <property type="term" value="F:FAD binding"/>
    <property type="evidence" value="ECO:0007669"/>
    <property type="project" value="InterPro"/>
</dbReference>
<feature type="binding site" evidence="6">
    <location>
        <begin position="133"/>
        <end position="139"/>
    </location>
    <ligand>
        <name>FAD</name>
        <dbReference type="ChEBI" id="CHEBI:57692"/>
    </ligand>
</feature>
<keyword evidence="10" id="KW-1185">Reference proteome</keyword>
<evidence type="ECO:0000313" key="10">
    <source>
        <dbReference type="Proteomes" id="UP000280792"/>
    </source>
</evidence>
<evidence type="ECO:0000313" key="9">
    <source>
        <dbReference type="EMBL" id="RRJ83431.1"/>
    </source>
</evidence>
<dbReference type="GO" id="GO:0008609">
    <property type="term" value="F:alkylglycerone-phosphate synthase activity"/>
    <property type="evidence" value="ECO:0007669"/>
    <property type="project" value="InterPro"/>
</dbReference>
<feature type="domain" description="FAD-binding PCMH-type" evidence="8">
    <location>
        <begin position="101"/>
        <end position="283"/>
    </location>
</feature>
<dbReference type="Gene3D" id="3.30.70.3450">
    <property type="match status" value="1"/>
</dbReference>
<dbReference type="Gene3D" id="3.30.300.330">
    <property type="match status" value="1"/>
</dbReference>
<dbReference type="SUPFAM" id="SSF55103">
    <property type="entry name" value="FAD-linked oxidases, C-terminal domain"/>
    <property type="match status" value="1"/>
</dbReference>
<gene>
    <name evidence="9" type="ORF">D0544_16585</name>
</gene>
<organism evidence="9 10">
    <name type="scientific">Aestuariirhabdus litorea</name>
    <dbReference type="NCBI Taxonomy" id="2528527"/>
    <lineage>
        <taxon>Bacteria</taxon>
        <taxon>Pseudomonadati</taxon>
        <taxon>Pseudomonadota</taxon>
        <taxon>Gammaproteobacteria</taxon>
        <taxon>Oceanospirillales</taxon>
        <taxon>Aestuariirhabdaceae</taxon>
        <taxon>Aestuariirhabdus</taxon>
    </lineage>
</organism>
<dbReference type="Gene3D" id="3.30.465.10">
    <property type="match status" value="1"/>
</dbReference>
<dbReference type="InterPro" id="IPR004113">
    <property type="entry name" value="FAD-bd_oxidored_4_C"/>
</dbReference>
<evidence type="ECO:0000256" key="6">
    <source>
        <dbReference type="PIRSR" id="PIRSR625650-3"/>
    </source>
</evidence>
<name>A0A3P3VL20_9GAMM</name>
<dbReference type="Pfam" id="PF02913">
    <property type="entry name" value="FAD-oxidase_C"/>
    <property type="match status" value="1"/>
</dbReference>
<reference evidence="9 10" key="1">
    <citation type="submission" date="2018-08" db="EMBL/GenBank/DDBJ databases">
        <authorList>
            <person name="Khan S.A."/>
        </authorList>
    </citation>
    <scope>NUCLEOTIDE SEQUENCE [LARGE SCALE GENOMIC DNA]</scope>
    <source>
        <strain evidence="9 10">GTF-13</strain>
    </source>
</reference>
<evidence type="ECO:0000256" key="3">
    <source>
        <dbReference type="ARBA" id="ARBA00022827"/>
    </source>
</evidence>
<dbReference type="PANTHER" id="PTHR46568">
    <property type="entry name" value="ALKYLDIHYDROXYACETONEPHOSPHATE SYNTHASE, PEROXISOMAL"/>
    <property type="match status" value="1"/>
</dbReference>
<dbReference type="InterPro" id="IPR016166">
    <property type="entry name" value="FAD-bd_PCMH"/>
</dbReference>
<accession>A0A3P3VL20</accession>
<dbReference type="AlphaFoldDB" id="A0A3P3VL20"/>
<dbReference type="InterPro" id="IPR006094">
    <property type="entry name" value="Oxid_FAD_bind_N"/>
</dbReference>
<sequence length="566" mass="62516">MSKSESKSHRKPALFWGWGNADEHLSDEENHLIENMVRLLLPQGAVELSPPQVDEFELPESRLGELPDALAEMVSTTPYDRLLHSYGKSYPDMARMYLREVPNAPDGVAFPRTEEDIAAIYRYAAEQGVAVIPFGGGTSVCGGVEADVGDHYNATLVVDMENFNRVLSVDPVSRRARIQAGIRGPDMEAALKPHGLTLRHYPQSFPFVTLGGMVATRAGGHFATVYTHIEDMVEATRTLTPSGLIETRDLPGSGAGPSADRLICGSEGTLGIITEATLRLQQRPQWRATASVIFQSFLQGAEAVRLIAQSGLFPSNCRLLDEQEVMVNRVANRPCAVLVLGFESADHEVSHWMERALEIAREQGGELKGEVQYNGGHGDQRASEAESWRNAFIRMPYWRNRVTAFGIVADTFETAVTWDRFPEFYRTIKREMEGAIAKISGHPFSFSCRFTHVYPDGPAPYFTFYMVGDTEGNLHNAIDKWKSIKQLSLQLLADHGATATHHHAVGRDHRFGYEQQTSPLYRQALAATKQCLDPDGLLNPGVLIDPVGKEVGIRGVFSGLKSPQSP</sequence>